<dbReference type="EMBL" id="QUNG01000015">
    <property type="protein sequence ID" value="REG81300.1"/>
    <property type="molecule type" value="Genomic_DNA"/>
</dbReference>
<keyword evidence="2" id="KW-1185">Reference proteome</keyword>
<organism evidence="1 2">
    <name type="scientific">Marinomonas pollencensis</name>
    <dbReference type="NCBI Taxonomy" id="491954"/>
    <lineage>
        <taxon>Bacteria</taxon>
        <taxon>Pseudomonadati</taxon>
        <taxon>Pseudomonadota</taxon>
        <taxon>Gammaproteobacteria</taxon>
        <taxon>Oceanospirillales</taxon>
        <taxon>Oceanospirillaceae</taxon>
        <taxon>Marinomonas</taxon>
    </lineage>
</organism>
<dbReference type="Proteomes" id="UP000256542">
    <property type="component" value="Unassembled WGS sequence"/>
</dbReference>
<proteinExistence type="predicted"/>
<reference evidence="1 2" key="1">
    <citation type="submission" date="2018-08" db="EMBL/GenBank/DDBJ databases">
        <title>Genomic Encyclopedia of Type Strains, Phase III (KMG-III): the genomes of soil and plant-associated and newly described type strains.</title>
        <authorList>
            <person name="Whitman W."/>
        </authorList>
    </citation>
    <scope>NUCLEOTIDE SEQUENCE [LARGE SCALE GENOMIC DNA]</scope>
    <source>
        <strain evidence="1 2">CECT 7375</strain>
    </source>
</reference>
<evidence type="ECO:0000313" key="1">
    <source>
        <dbReference type="EMBL" id="REG81300.1"/>
    </source>
</evidence>
<name>A0A3E0DF18_9GAMM</name>
<gene>
    <name evidence="1" type="ORF">DFP81_11521</name>
</gene>
<dbReference type="RefSeq" id="WP_115898879.1">
    <property type="nucleotide sequence ID" value="NZ_QUNG01000015.1"/>
</dbReference>
<dbReference type="Gene3D" id="3.40.50.10320">
    <property type="entry name" value="LmbE-like"/>
    <property type="match status" value="1"/>
</dbReference>
<accession>A0A3E0DF18</accession>
<dbReference type="SUPFAM" id="SSF102588">
    <property type="entry name" value="LmbE-like"/>
    <property type="match status" value="1"/>
</dbReference>
<dbReference type="AlphaFoldDB" id="A0A3E0DF18"/>
<comment type="caution">
    <text evidence="1">The sequence shown here is derived from an EMBL/GenBank/DDBJ whole genome shotgun (WGS) entry which is preliminary data.</text>
</comment>
<sequence length="447" mass="50461">MNKRDYQYALQPDWQSSVTLSKHISSSKSDQKLLHLTDLIGFSALDLKDYTWLLAFSYQSTSKKKQGRISAALSEDHLDSIGQVQYFEADEVGERYFNLSGLIEASQGAPSLLLSGEYCQLPLEAKLLGFKKPDLADGPILIIAPHADDAELAAYGLYEKYSEQIWITTINAGQNVQKLDRQYIPNLDDSMDDAVLRKAHIRAWNSMSTPLLAGVKLENLSSLGYFGLTKDSLYKTPNQEQEDHYLPTLSPAISRTWNTLSLPSDDKNVSSGQSLIDDLVYLLERIKPSTVLVTEPEIDPHVEHVMSAHALALAIKQGAHVPERVLMYVNHLRKIKKFPYGPEHTRTALPPWFNGSSVFGQFSCYSHQLTLEEQKAKVVSFDSMHDLRSKSRIGKNLKKWWNKKVLKNGFQYYGDHSYFQTHIKANEVFTLVDGRVFSDSLTQANGK</sequence>
<dbReference type="InterPro" id="IPR024078">
    <property type="entry name" value="LmbE-like_dom_sf"/>
</dbReference>
<dbReference type="OrthoDB" id="7007936at2"/>
<evidence type="ECO:0000313" key="2">
    <source>
        <dbReference type="Proteomes" id="UP000256542"/>
    </source>
</evidence>
<protein>
    <submittedName>
        <fullName evidence="1">GlcNAc-PI de-N-acetylase</fullName>
    </submittedName>
</protein>